<protein>
    <submittedName>
        <fullName evidence="1">Uncharacterized protein</fullName>
    </submittedName>
</protein>
<sequence>MLFIYTNGHYQIYHKIPKKLKRQHPGLELLFSILQSMSDSHRSRYYFNSWQTALKAAWNQGIKKDLIDYFCCKYHLRYHKSDAVEGRDRTLSQFLQQHIGEHLWASNPRSHPELFVSRTNVLNDRLLKKAKKAQISQFFQYGEEIRNHHELLHAVYCPFMVYLSSHSNLDDKFQALLQIHSHNSVMNCEQFVAYTLCSVGLIKEIELKIIFSACAVEHGLDILYNALGFDNRQAISAEIHFDSFTESQILFECNAQITVRQEENSSSKREVSHVLLYAHADRSIYELSFGDTEEEWRVKRMSVAEYCLDFKKRNKQVAATALSKMNLAEALDYANTVLACAKMETSAEEMDLVCENYLF</sequence>
<name>A0A0W0VGE8_9GAMM</name>
<gene>
    <name evidence="1" type="ORF">Ljor_0081</name>
</gene>
<proteinExistence type="predicted"/>
<keyword evidence="2" id="KW-1185">Reference proteome</keyword>
<dbReference type="Proteomes" id="UP000055035">
    <property type="component" value="Unassembled WGS sequence"/>
</dbReference>
<evidence type="ECO:0000313" key="2">
    <source>
        <dbReference type="Proteomes" id="UP000055035"/>
    </source>
</evidence>
<dbReference type="PATRIC" id="fig|456.5.peg.94"/>
<dbReference type="EMBL" id="LNYJ01000002">
    <property type="protein sequence ID" value="KTD19115.1"/>
    <property type="molecule type" value="Genomic_DNA"/>
</dbReference>
<organism evidence="1 2">
    <name type="scientific">Legionella jordanis</name>
    <dbReference type="NCBI Taxonomy" id="456"/>
    <lineage>
        <taxon>Bacteria</taxon>
        <taxon>Pseudomonadati</taxon>
        <taxon>Pseudomonadota</taxon>
        <taxon>Gammaproteobacteria</taxon>
        <taxon>Legionellales</taxon>
        <taxon>Legionellaceae</taxon>
        <taxon>Legionella</taxon>
    </lineage>
</organism>
<comment type="caution">
    <text evidence="1">The sequence shown here is derived from an EMBL/GenBank/DDBJ whole genome shotgun (WGS) entry which is preliminary data.</text>
</comment>
<accession>A0A0W0VGE8</accession>
<reference evidence="1 2" key="1">
    <citation type="submission" date="2015-11" db="EMBL/GenBank/DDBJ databases">
        <title>Genomic analysis of 38 Legionella species identifies large and diverse effector repertoires.</title>
        <authorList>
            <person name="Burstein D."/>
            <person name="Amaro F."/>
            <person name="Zusman T."/>
            <person name="Lifshitz Z."/>
            <person name="Cohen O."/>
            <person name="Gilbert J.A."/>
            <person name="Pupko T."/>
            <person name="Shuman H.A."/>
            <person name="Segal G."/>
        </authorList>
    </citation>
    <scope>NUCLEOTIDE SEQUENCE [LARGE SCALE GENOMIC DNA]</scope>
    <source>
        <strain evidence="1 2">BL-540</strain>
    </source>
</reference>
<dbReference type="AlphaFoldDB" id="A0A0W0VGE8"/>
<evidence type="ECO:0000313" key="1">
    <source>
        <dbReference type="EMBL" id="KTD19115.1"/>
    </source>
</evidence>